<accession>A0A7R8ZHY8</accession>
<evidence type="ECO:0000256" key="1">
    <source>
        <dbReference type="ARBA" id="ARBA00004604"/>
    </source>
</evidence>
<dbReference type="GO" id="GO:0005524">
    <property type="term" value="F:ATP binding"/>
    <property type="evidence" value="ECO:0007669"/>
    <property type="project" value="UniProtKB-KW"/>
</dbReference>
<feature type="domain" description="AAA+ ATPase" evidence="9">
    <location>
        <begin position="857"/>
        <end position="1002"/>
    </location>
</feature>
<dbReference type="OrthoDB" id="422220at2759"/>
<feature type="domain" description="AAA+ ATPase" evidence="9">
    <location>
        <begin position="1519"/>
        <end position="1671"/>
    </location>
</feature>
<protein>
    <recommendedName>
        <fullName evidence="4">Midasin</fullName>
    </recommendedName>
</protein>
<comment type="similarity">
    <text evidence="3">Belongs to the midasin family.</text>
</comment>
<proteinExistence type="inferred from homology"/>
<keyword evidence="5" id="KW-0547">Nucleotide-binding</keyword>
<keyword evidence="7" id="KW-0143">Chaperone</keyword>
<feature type="domain" description="AAA+ ATPase" evidence="9">
    <location>
        <begin position="446"/>
        <end position="680"/>
    </location>
</feature>
<dbReference type="FunFam" id="3.40.50.300:FF:004102">
    <property type="entry name" value="Uncharacterized protein"/>
    <property type="match status" value="1"/>
</dbReference>
<dbReference type="CDD" id="cd00009">
    <property type="entry name" value="AAA"/>
    <property type="match status" value="1"/>
</dbReference>
<dbReference type="SMART" id="SM00382">
    <property type="entry name" value="AAA"/>
    <property type="match status" value="5"/>
</dbReference>
<evidence type="ECO:0000256" key="2">
    <source>
        <dbReference type="ARBA" id="ARBA00004642"/>
    </source>
</evidence>
<dbReference type="GO" id="GO:0005654">
    <property type="term" value="C:nucleoplasm"/>
    <property type="evidence" value="ECO:0007669"/>
    <property type="project" value="UniProtKB-SubCell"/>
</dbReference>
<dbReference type="InterPro" id="IPR027417">
    <property type="entry name" value="P-loop_NTPase"/>
</dbReference>
<dbReference type="GO" id="GO:0000027">
    <property type="term" value="P:ribosomal large subunit assembly"/>
    <property type="evidence" value="ECO:0007669"/>
    <property type="project" value="TreeGrafter"/>
</dbReference>
<dbReference type="Pfam" id="PF17865">
    <property type="entry name" value="AAA_lid_5"/>
    <property type="match status" value="1"/>
</dbReference>
<dbReference type="InterPro" id="IPR040848">
    <property type="entry name" value="AAA_lid_7"/>
</dbReference>
<evidence type="ECO:0000256" key="3">
    <source>
        <dbReference type="ARBA" id="ARBA00007188"/>
    </source>
</evidence>
<evidence type="ECO:0000256" key="7">
    <source>
        <dbReference type="ARBA" id="ARBA00023186"/>
    </source>
</evidence>
<gene>
    <name evidence="10" type="ORF">CTOB1V02_LOCUS2382</name>
</gene>
<dbReference type="GO" id="GO:0030687">
    <property type="term" value="C:preribosome, large subunit precursor"/>
    <property type="evidence" value="ECO:0007669"/>
    <property type="project" value="TreeGrafter"/>
</dbReference>
<dbReference type="GO" id="GO:0000055">
    <property type="term" value="P:ribosomal large subunit export from nucleus"/>
    <property type="evidence" value="ECO:0007669"/>
    <property type="project" value="TreeGrafter"/>
</dbReference>
<dbReference type="InterPro" id="IPR011704">
    <property type="entry name" value="ATPase_dyneun-rel_AAA"/>
</dbReference>
<dbReference type="SUPFAM" id="SSF52540">
    <property type="entry name" value="P-loop containing nucleoside triphosphate hydrolases"/>
    <property type="match status" value="7"/>
</dbReference>
<dbReference type="Gene3D" id="3.40.50.300">
    <property type="entry name" value="P-loop containing nucleotide triphosphate hydrolases"/>
    <property type="match status" value="7"/>
</dbReference>
<feature type="domain" description="AAA+ ATPase" evidence="9">
    <location>
        <begin position="1169"/>
        <end position="1337"/>
    </location>
</feature>
<evidence type="ECO:0000313" key="10">
    <source>
        <dbReference type="EMBL" id="CAD7224424.1"/>
    </source>
</evidence>
<dbReference type="PANTHER" id="PTHR48103:SF2">
    <property type="entry name" value="MIDASIN"/>
    <property type="match status" value="1"/>
</dbReference>
<dbReference type="EMBL" id="OB660365">
    <property type="protein sequence ID" value="CAD7224424.1"/>
    <property type="molecule type" value="Genomic_DNA"/>
</dbReference>
<evidence type="ECO:0000256" key="4">
    <source>
        <dbReference type="ARBA" id="ARBA00017143"/>
    </source>
</evidence>
<sequence>MCDLDVVPLSHDPSDLVTSLSSSSPSQRWKATLGLATKLHMTCEDICKFRELYNAVDEPKEISVSYKESETPTDGIRASASEKRQTIFVEGVPLFPAPQNDDISVDEGDGDQLWLPPLRKALRLLALSVRDKVPVLLQGPLGSGKSSLIRHLASKLGQQLLQVQISADADPRALIGAYQCSETPGQFVWIPGILYRAVSEGHWLLLEDVDLGSSDFHSILGSLIERNGLPVPNAPDLLPPHENFRLFGTCRFLSIHDLHPSHSWADVAKLWFKVWVPPPSEKDLRALVSDRWPSLVSISDRLIHIYQRAKEEKFKSKRLISPRDFIKWCLRISQNFVLDSPTCSLKILQDSFDCFCRHDPDAVHRSAMAECFGSQFNVLKVTSVFELNSRKPDLRLTHQELIIGRTRLPISRKRRNGTTRQTRSACFSFTQPSVALLERLAVCVSNREPCLLVGETGVGKTAAVQFLASQLGRRLTVLNMNHQSDSTDLLGGYRPVELRFLMTPLKERFEDLFLSHFPATANKVFLGHIMTCFLQSRWSDLLSLMGHVVRTALPRCEREGEREAWQRLRDELRLMALRVEHSERALPFTFLEGSLITAMREGQWVLLDEVNLAPAETLDSLSSLLDGPGGAIWLLDRGDRAPIRPHSDFRLFAAMNPATDIGKKELNPGFRNRFTELFVDELREPRELRTLAGDYLRNLSCTGAQLEGIVKFYLEVRQLVEAGRIRSGTGTKPLYSLRTLCRALWIASSNPCGSLARSLYEAFALSFLTQLDTESQNLVEELIQKRIVGDRFVKAVLGSKLNPPSWRSGGLDHRKMVVVEGYWIPQGPREIEEQKSYILTPTVRRNLCQLARIVSLSCLPVLLQGDTSLGKTSLIGHLAKATGNVCIRVNNHEHTDIQEYVGCYASDEAGKLVFREGVLVRAMRQGHWVILDELNLAPSEVLEALNRVLDENRELYIPETQERVRAHPNFILFATQNPPGLYGGRKVLSRAFRNRFIELHFGEIPPEELVTILEKRCLLPPTYAKKMVAVMTGLQTRRRISGVFAGKSGFMTLRDLFRWGERYTRAKVTGKQFHDWEAHVAEEGYLVLASRVRIPAEDDTIREVLKQVFKREIDLEKLFDLTPSTSEVTKSVLEGLLHSPALNLPQFKHLVWTYPLRRLVVVTAKALAYQEPVLMVSETGCGKTSVAQLLAAHHGLPLRAINCHMHSESGDFLGGLRPRRNREDTPGQEISGEGLFEWVEGPLVQAMREGSFFLCDEISLADDSVLERLNSVLEPDRKLLLAERGLMSDGSPPEIEAKEGFQFLATMNPGGDFGKKELSPALRNRFTEIWAVPSTGRAEDVALIANRNLPVPLGQHMVQFLGFFKQKHGLRSASSVLVSARDVLAWTSFIRHCSGLPPEHFEGVAPDLSPEVLPKIAQGLGYVHGACLLFLDRLSDKDSADSIYEESFQFLSRQVSEFFEVDLPVWTAKVSDPTMDTGFGIPPFFVAKGPHEVPQSLAFSLSAPTPSVNLLRLLRAMQLSKPVLLEGSPGVGKTSLVLALAKASGNRVYRINLSEQTDISDLFGADLPKEGGRGGEFEWKDGPLLQAIKEGAWLLLDELNLASQSVLEGLNACFDHRGEIFVAELGKTFQVPLGRTRFFACQNPLEEGGGRKGLPQSFLNRFTQVYLSPLHKEDMEFILKAKYGTSLSGTLIERMVQFNLQVQKLARSALGGPWEFNLRDLFRWAEAMISRRDPNDEALLDVDAAVDDVEVLYMARFRQSASKDDRERIFQLFQEIFELPVRRYCGSLSFSTGRVQIGRQQIKRKGLALPEWTEGHHGSQVLLKEVLPELEMIVECVVQEWMVILTGSHASGKTGLVRTLAQLVGVPLRVVSLSPSLDTTELLGGFEQLARSALGGPWEFNLRDLFRWAEAMISRRDSNNEALLDVDAAVDDVEVLYAARFRQSASKDDRERIFQLFQEIFELPVRRYCGSLSFSTDRVQIGRQQIKRKGWPLPEWTEGHHGSQVLLKEVLPELEMVIECVVQEWMVILTGSHASGKTGLVRTLAQLVGVPLRVVSLSPSLDTTELLGGFEQSNRNLELSSRLHSVLASVRALASSLLLARDTDGATIALAALTALDRFSDQDFCSSDSDASLERQKAMASDCLFRLESLSKASQALNQALDSAQALSRFLNDQSEDEGRFVWRDSVLVQKASCHRGVEHGTPGFEVEVRARSDVPS</sequence>
<organism evidence="10">
    <name type="scientific">Cyprideis torosa</name>
    <dbReference type="NCBI Taxonomy" id="163714"/>
    <lineage>
        <taxon>Eukaryota</taxon>
        <taxon>Metazoa</taxon>
        <taxon>Ecdysozoa</taxon>
        <taxon>Arthropoda</taxon>
        <taxon>Crustacea</taxon>
        <taxon>Oligostraca</taxon>
        <taxon>Ostracoda</taxon>
        <taxon>Podocopa</taxon>
        <taxon>Podocopida</taxon>
        <taxon>Cytherocopina</taxon>
        <taxon>Cytheroidea</taxon>
        <taxon>Cytherideidae</taxon>
        <taxon>Cyprideis</taxon>
    </lineage>
</organism>
<feature type="domain" description="AAA+ ATPase" evidence="9">
    <location>
        <begin position="131"/>
        <end position="256"/>
    </location>
</feature>
<evidence type="ECO:0000256" key="5">
    <source>
        <dbReference type="ARBA" id="ARBA00022741"/>
    </source>
</evidence>
<comment type="subcellular location">
    <subcellularLocation>
        <location evidence="1">Nucleus</location>
        <location evidence="1">Nucleolus</location>
    </subcellularLocation>
    <subcellularLocation>
        <location evidence="2">Nucleus</location>
        <location evidence="2">Nucleoplasm</location>
    </subcellularLocation>
</comment>
<reference evidence="10" key="1">
    <citation type="submission" date="2020-11" db="EMBL/GenBank/DDBJ databases">
        <authorList>
            <person name="Tran Van P."/>
        </authorList>
    </citation>
    <scope>NUCLEOTIDE SEQUENCE</scope>
</reference>
<dbReference type="Pfam" id="PF17867">
    <property type="entry name" value="AAA_lid_7"/>
    <property type="match status" value="4"/>
</dbReference>
<keyword evidence="8" id="KW-0539">Nucleus</keyword>
<dbReference type="FunFam" id="3.40.50.300:FF:000582">
    <property type="entry name" value="Midasin"/>
    <property type="match status" value="1"/>
</dbReference>
<keyword evidence="6" id="KW-0067">ATP-binding</keyword>
<dbReference type="Pfam" id="PF07728">
    <property type="entry name" value="AAA_5"/>
    <property type="match status" value="6"/>
</dbReference>
<evidence type="ECO:0000256" key="6">
    <source>
        <dbReference type="ARBA" id="ARBA00022840"/>
    </source>
</evidence>
<dbReference type="FunFam" id="3.40.50.300:FF:000142">
    <property type="entry name" value="Midasin"/>
    <property type="match status" value="1"/>
</dbReference>
<dbReference type="InterPro" id="IPR041190">
    <property type="entry name" value="Midasin_AAA_lid_5"/>
</dbReference>
<dbReference type="GO" id="GO:0005730">
    <property type="term" value="C:nucleolus"/>
    <property type="evidence" value="ECO:0007669"/>
    <property type="project" value="UniProtKB-SubCell"/>
</dbReference>
<dbReference type="GO" id="GO:0016887">
    <property type="term" value="F:ATP hydrolysis activity"/>
    <property type="evidence" value="ECO:0007669"/>
    <property type="project" value="InterPro"/>
</dbReference>
<evidence type="ECO:0000259" key="9">
    <source>
        <dbReference type="SMART" id="SM00382"/>
    </source>
</evidence>
<dbReference type="FunFam" id="3.40.50.300:FF:000764">
    <property type="entry name" value="Midasin"/>
    <property type="match status" value="1"/>
</dbReference>
<evidence type="ECO:0000256" key="8">
    <source>
        <dbReference type="ARBA" id="ARBA00023242"/>
    </source>
</evidence>
<dbReference type="InterPro" id="IPR003593">
    <property type="entry name" value="AAA+_ATPase"/>
</dbReference>
<name>A0A7R8ZHY8_9CRUS</name>
<dbReference type="PANTHER" id="PTHR48103">
    <property type="entry name" value="MIDASIN-RELATED"/>
    <property type="match status" value="1"/>
</dbReference>